<dbReference type="InterPro" id="IPR015424">
    <property type="entry name" value="PyrdxlP-dep_Trfase"/>
</dbReference>
<comment type="cofactor">
    <cofactor evidence="1 5">
        <name>pyridoxal 5'-phosphate</name>
        <dbReference type="ChEBI" id="CHEBI:597326"/>
    </cofactor>
</comment>
<keyword evidence="4 5" id="KW-0456">Lyase</keyword>
<organism evidence="7 8">
    <name type="scientific">Platanthera guangdongensis</name>
    <dbReference type="NCBI Taxonomy" id="2320717"/>
    <lineage>
        <taxon>Eukaryota</taxon>
        <taxon>Viridiplantae</taxon>
        <taxon>Streptophyta</taxon>
        <taxon>Embryophyta</taxon>
        <taxon>Tracheophyta</taxon>
        <taxon>Spermatophyta</taxon>
        <taxon>Magnoliopsida</taxon>
        <taxon>Liliopsida</taxon>
        <taxon>Asparagales</taxon>
        <taxon>Orchidaceae</taxon>
        <taxon>Orchidoideae</taxon>
        <taxon>Orchideae</taxon>
        <taxon>Orchidinae</taxon>
        <taxon>Platanthera</taxon>
    </lineage>
</organism>
<evidence type="ECO:0000256" key="1">
    <source>
        <dbReference type="ARBA" id="ARBA00001933"/>
    </source>
</evidence>
<evidence type="ECO:0000256" key="6">
    <source>
        <dbReference type="SAM" id="MobiDB-lite"/>
    </source>
</evidence>
<feature type="region of interest" description="Disordered" evidence="6">
    <location>
        <begin position="229"/>
        <end position="260"/>
    </location>
</feature>
<dbReference type="Pfam" id="PF00282">
    <property type="entry name" value="Pyridoxal_deC"/>
    <property type="match status" value="1"/>
</dbReference>
<reference evidence="7 8" key="1">
    <citation type="journal article" date="2022" name="Nat. Plants">
        <title>Genomes of leafy and leafless Platanthera orchids illuminate the evolution of mycoheterotrophy.</title>
        <authorList>
            <person name="Li M.H."/>
            <person name="Liu K.W."/>
            <person name="Li Z."/>
            <person name="Lu H.C."/>
            <person name="Ye Q.L."/>
            <person name="Zhang D."/>
            <person name="Wang J.Y."/>
            <person name="Li Y.F."/>
            <person name="Zhong Z.M."/>
            <person name="Liu X."/>
            <person name="Yu X."/>
            <person name="Liu D.K."/>
            <person name="Tu X.D."/>
            <person name="Liu B."/>
            <person name="Hao Y."/>
            <person name="Liao X.Y."/>
            <person name="Jiang Y.T."/>
            <person name="Sun W.H."/>
            <person name="Chen J."/>
            <person name="Chen Y.Q."/>
            <person name="Ai Y."/>
            <person name="Zhai J.W."/>
            <person name="Wu S.S."/>
            <person name="Zhou Z."/>
            <person name="Hsiao Y.Y."/>
            <person name="Wu W.L."/>
            <person name="Chen Y.Y."/>
            <person name="Lin Y.F."/>
            <person name="Hsu J.L."/>
            <person name="Li C.Y."/>
            <person name="Wang Z.W."/>
            <person name="Zhao X."/>
            <person name="Zhong W.Y."/>
            <person name="Ma X.K."/>
            <person name="Ma L."/>
            <person name="Huang J."/>
            <person name="Chen G.Z."/>
            <person name="Huang M.Z."/>
            <person name="Huang L."/>
            <person name="Peng D.H."/>
            <person name="Luo Y.B."/>
            <person name="Zou S.Q."/>
            <person name="Chen S.P."/>
            <person name="Lan S."/>
            <person name="Tsai W.C."/>
            <person name="Van de Peer Y."/>
            <person name="Liu Z.J."/>
        </authorList>
    </citation>
    <scope>NUCLEOTIDE SEQUENCE [LARGE SCALE GENOMIC DNA]</scope>
    <source>
        <strain evidence="7">Lor288</strain>
    </source>
</reference>
<dbReference type="PANTHER" id="PTHR11999">
    <property type="entry name" value="GROUP II PYRIDOXAL-5-PHOSPHATE DECARBOXYLASE"/>
    <property type="match status" value="1"/>
</dbReference>
<evidence type="ECO:0000313" key="8">
    <source>
        <dbReference type="Proteomes" id="UP001412067"/>
    </source>
</evidence>
<evidence type="ECO:0000256" key="5">
    <source>
        <dbReference type="RuleBase" id="RU000382"/>
    </source>
</evidence>
<dbReference type="InterPro" id="IPR015421">
    <property type="entry name" value="PyrdxlP-dep_Trfase_major"/>
</dbReference>
<protein>
    <submittedName>
        <fullName evidence="7">Tyrosine decarboxylase 1</fullName>
    </submittedName>
</protein>
<comment type="similarity">
    <text evidence="5">Belongs to the group II decarboxylase family.</text>
</comment>
<dbReference type="EMBL" id="JBBWWR010000017">
    <property type="protein sequence ID" value="KAK8945356.1"/>
    <property type="molecule type" value="Genomic_DNA"/>
</dbReference>
<evidence type="ECO:0000256" key="3">
    <source>
        <dbReference type="ARBA" id="ARBA00022898"/>
    </source>
</evidence>
<evidence type="ECO:0000256" key="4">
    <source>
        <dbReference type="ARBA" id="ARBA00023239"/>
    </source>
</evidence>
<dbReference type="InterPro" id="IPR010977">
    <property type="entry name" value="Aromatic_deC"/>
</dbReference>
<dbReference type="PANTHER" id="PTHR11999:SF70">
    <property type="entry name" value="MIP05841P"/>
    <property type="match status" value="1"/>
</dbReference>
<gene>
    <name evidence="7" type="primary">ELI5</name>
    <name evidence="7" type="ORF">KSP40_PGU012607</name>
</gene>
<dbReference type="Gene3D" id="3.40.640.10">
    <property type="entry name" value="Type I PLP-dependent aspartate aminotransferase-like (Major domain)"/>
    <property type="match status" value="1"/>
</dbReference>
<name>A0ABR2LNU4_9ASPA</name>
<dbReference type="InterPro" id="IPR002129">
    <property type="entry name" value="PyrdxlP-dep_de-COase"/>
</dbReference>
<proteinExistence type="inferred from homology"/>
<accession>A0ABR2LNU4</accession>
<comment type="caution">
    <text evidence="7">The sequence shown here is derived from an EMBL/GenBank/DDBJ whole genome shotgun (WGS) entry which is preliminary data.</text>
</comment>
<evidence type="ECO:0000313" key="7">
    <source>
        <dbReference type="EMBL" id="KAK8945356.1"/>
    </source>
</evidence>
<evidence type="ECO:0000256" key="2">
    <source>
        <dbReference type="ARBA" id="ARBA00022793"/>
    </source>
</evidence>
<dbReference type="Proteomes" id="UP001412067">
    <property type="component" value="Unassembled WGS sequence"/>
</dbReference>
<keyword evidence="3 5" id="KW-0663">Pyridoxal phosphate</keyword>
<sequence>MREAAAASPLPPTSAYGVTPSTFVHSVARIRVEIPRMGGGKPSSFGASCHQGPSPSSQEYYASEDSIINKLRRLWPKGLPVPWMPLDADPDLDSCLLHQQLQIEIVEFLAGLGGGVIQGTSSEAILVSLFAARDKILRKDGNEYLSKLTVYASDQTHSALNKACQLEQFTDFSELQLKHPVICSVHIPPIFMLLEQLHTILERIFNLSLNMLLLHFLFAVSVKPRKSNLSYPTDDDDVEEETDDQVVPDGVEEVECKNST</sequence>
<keyword evidence="8" id="KW-1185">Reference proteome</keyword>
<keyword evidence="2" id="KW-0210">Decarboxylase</keyword>
<feature type="compositionally biased region" description="Acidic residues" evidence="6">
    <location>
        <begin position="233"/>
        <end position="253"/>
    </location>
</feature>
<dbReference type="SUPFAM" id="SSF53383">
    <property type="entry name" value="PLP-dependent transferases"/>
    <property type="match status" value="1"/>
</dbReference>